<feature type="domain" description="DUF3533" evidence="3">
    <location>
        <begin position="50"/>
        <end position="413"/>
    </location>
</feature>
<dbReference type="InterPro" id="IPR022703">
    <property type="entry name" value="DUF3533"/>
</dbReference>
<reference evidence="4 5" key="1">
    <citation type="journal article" date="2014" name="Proc. Natl. Acad. Sci. U.S.A.">
        <title>Trajectory and genomic determinants of fungal-pathogen speciation and host adaptation.</title>
        <authorList>
            <person name="Hu X."/>
            <person name="Xiao G."/>
            <person name="Zheng P."/>
            <person name="Shang Y."/>
            <person name="Su Y."/>
            <person name="Zhang X."/>
            <person name="Liu X."/>
            <person name="Zhan S."/>
            <person name="St Leger R.J."/>
            <person name="Wang C."/>
        </authorList>
    </citation>
    <scope>NUCLEOTIDE SEQUENCE [LARGE SCALE GENOMIC DNA]</scope>
    <source>
        <strain evidence="4 5">ARSEF 977</strain>
    </source>
</reference>
<dbReference type="EMBL" id="AZNH01000071">
    <property type="protein sequence ID" value="KID82948.1"/>
    <property type="molecule type" value="Genomic_DNA"/>
</dbReference>
<feature type="transmembrane region" description="Helical" evidence="2">
    <location>
        <begin position="240"/>
        <end position="266"/>
    </location>
</feature>
<dbReference type="GO" id="GO:0016020">
    <property type="term" value="C:membrane"/>
    <property type="evidence" value="ECO:0007669"/>
    <property type="project" value="TreeGrafter"/>
</dbReference>
<dbReference type="HOGENOM" id="CLU_035734_0_0_1"/>
<evidence type="ECO:0000259" key="3">
    <source>
        <dbReference type="Pfam" id="PF12051"/>
    </source>
</evidence>
<keyword evidence="2" id="KW-1133">Transmembrane helix</keyword>
<keyword evidence="2" id="KW-0472">Membrane</keyword>
<feature type="transmembrane region" description="Helical" evidence="2">
    <location>
        <begin position="278"/>
        <end position="305"/>
    </location>
</feature>
<feature type="transmembrane region" description="Helical" evidence="2">
    <location>
        <begin position="311"/>
        <end position="334"/>
    </location>
</feature>
<feature type="transmembrane region" description="Helical" evidence="2">
    <location>
        <begin position="399"/>
        <end position="422"/>
    </location>
</feature>
<comment type="caution">
    <text evidence="4">The sequence shown here is derived from an EMBL/GenBank/DDBJ whole genome shotgun (WGS) entry which is preliminary data.</text>
</comment>
<dbReference type="PANTHER" id="PTHR34814:SF2">
    <property type="entry name" value="DUF3533 DOMAIN-CONTAINING PROTEIN"/>
    <property type="match status" value="1"/>
</dbReference>
<evidence type="ECO:0000256" key="2">
    <source>
        <dbReference type="SAM" id="Phobius"/>
    </source>
</evidence>
<keyword evidence="5" id="KW-1185">Reference proteome</keyword>
<dbReference type="OrthoDB" id="2140105at2759"/>
<dbReference type="Pfam" id="PF12051">
    <property type="entry name" value="DUF3533"/>
    <property type="match status" value="1"/>
</dbReference>
<dbReference type="Proteomes" id="UP000031192">
    <property type="component" value="Unassembled WGS sequence"/>
</dbReference>
<feature type="compositionally biased region" description="Acidic residues" evidence="1">
    <location>
        <begin position="479"/>
        <end position="499"/>
    </location>
</feature>
<evidence type="ECO:0000256" key="1">
    <source>
        <dbReference type="SAM" id="MobiDB-lite"/>
    </source>
</evidence>
<protein>
    <submittedName>
        <fullName evidence="4">Nitrosoguanidine resistance protein SNG1</fullName>
    </submittedName>
</protein>
<evidence type="ECO:0000313" key="5">
    <source>
        <dbReference type="Proteomes" id="UP000031192"/>
    </source>
</evidence>
<evidence type="ECO:0000313" key="4">
    <source>
        <dbReference type="EMBL" id="KID82948.1"/>
    </source>
</evidence>
<sequence>MSEKKTRSRRTFPLSIVEKYYPRAWDCRLPFLHPSLTATRPKLIKAGIVNTIIIQLLFFALFCYLFGALYQQGPRTHNLDVLWVDYDGGLIGQAVNAAYARLRSDQFPTLVARPVSQYPSSDALREAVCGADYWAAVYTVAGSSARLGLAIAGLNTSRYNESDVLFYIWNEAKYPAVTDSALSSNMVALSGAARIAYVALNGTGALSTVPPGNSAAVSVFANPWTITSVNLKATTQGTRAVYNTIAIVLILLQNFFFLATINGLYVQFKIYNRAPPRFIILIRALIACVYTFLGGLLITVAIWAFKAGWDVSGAAFVLDWATFWLLSHVSFLVLDVFSIWIPPQYVPFALVTWVVTNVTSVIVPFSLSSGFYRWGYALPAHAAYEVLTDIWSGGCNPHLYFALPVLFAYEVLGNLGTSLGVYKRCHLAVVAEEATKHASMLLEQTRERRQSRARAPSAANGEALIAGGSGRVAGTRTEDAEESEREQREELDEEDEQAVEDIQRLETQATRIYSNLGPAFQLVGSDERQG</sequence>
<organism evidence="4 5">
    <name type="scientific">Metarhizium guizhouense (strain ARSEF 977)</name>
    <dbReference type="NCBI Taxonomy" id="1276136"/>
    <lineage>
        <taxon>Eukaryota</taxon>
        <taxon>Fungi</taxon>
        <taxon>Dikarya</taxon>
        <taxon>Ascomycota</taxon>
        <taxon>Pezizomycotina</taxon>
        <taxon>Sordariomycetes</taxon>
        <taxon>Hypocreomycetidae</taxon>
        <taxon>Hypocreales</taxon>
        <taxon>Clavicipitaceae</taxon>
        <taxon>Metarhizium</taxon>
    </lineage>
</organism>
<name>A0A0B4GK74_METGA</name>
<dbReference type="PANTHER" id="PTHR34814">
    <property type="entry name" value="NITROSOGUANIDINE RESISTANCE PROTEIN SNG1"/>
    <property type="match status" value="1"/>
</dbReference>
<feature type="transmembrane region" description="Helical" evidence="2">
    <location>
        <begin position="48"/>
        <end position="70"/>
    </location>
</feature>
<dbReference type="AlphaFoldDB" id="A0A0B4GK74"/>
<feature type="transmembrane region" description="Helical" evidence="2">
    <location>
        <begin position="346"/>
        <end position="367"/>
    </location>
</feature>
<feature type="region of interest" description="Disordered" evidence="1">
    <location>
        <begin position="466"/>
        <end position="499"/>
    </location>
</feature>
<gene>
    <name evidence="4" type="ORF">MGU_09784</name>
</gene>
<proteinExistence type="predicted"/>
<keyword evidence="2" id="KW-0812">Transmembrane</keyword>
<dbReference type="InterPro" id="IPR053001">
    <property type="entry name" value="MNNG_permease-like"/>
</dbReference>
<accession>A0A0B4GK74</accession>